<reference evidence="1 2" key="1">
    <citation type="submission" date="2024-03" db="EMBL/GenBank/DDBJ databases">
        <title>Actinomycetospora sp. OC33-EN08, a novel actinomycete isolated from wild orchid (Aerides multiflora).</title>
        <authorList>
            <person name="Suriyachadkun C."/>
        </authorList>
    </citation>
    <scope>NUCLEOTIDE SEQUENCE [LARGE SCALE GENOMIC DNA]</scope>
    <source>
        <strain evidence="1 2">OC33-EN08</strain>
    </source>
</reference>
<keyword evidence="2" id="KW-1185">Reference proteome</keyword>
<protein>
    <submittedName>
        <fullName evidence="1">Uncharacterized protein</fullName>
    </submittedName>
</protein>
<proteinExistence type="predicted"/>
<name>A0ABU8MQP9_9PSEU</name>
<organism evidence="1 2">
    <name type="scientific">Actinomycetospora aurantiaca</name>
    <dbReference type="NCBI Taxonomy" id="3129233"/>
    <lineage>
        <taxon>Bacteria</taxon>
        <taxon>Bacillati</taxon>
        <taxon>Actinomycetota</taxon>
        <taxon>Actinomycetes</taxon>
        <taxon>Pseudonocardiales</taxon>
        <taxon>Pseudonocardiaceae</taxon>
        <taxon>Actinomycetospora</taxon>
    </lineage>
</organism>
<dbReference type="RefSeq" id="WP_337696215.1">
    <property type="nucleotide sequence ID" value="NZ_JBBEGN010000008.1"/>
</dbReference>
<gene>
    <name evidence="1" type="ORF">WCD74_17865</name>
</gene>
<sequence length="53" mass="5016">MPVRRVVEEVAEVVVADEAGVGFAVVGSSAAFVTAGPTAVPSGVRGGAAGSSS</sequence>
<dbReference type="Proteomes" id="UP001385809">
    <property type="component" value="Unassembled WGS sequence"/>
</dbReference>
<dbReference type="EMBL" id="JBBEGN010000008">
    <property type="protein sequence ID" value="MEJ2869645.1"/>
    <property type="molecule type" value="Genomic_DNA"/>
</dbReference>
<accession>A0ABU8MQP9</accession>
<comment type="caution">
    <text evidence="1">The sequence shown here is derived from an EMBL/GenBank/DDBJ whole genome shotgun (WGS) entry which is preliminary data.</text>
</comment>
<evidence type="ECO:0000313" key="1">
    <source>
        <dbReference type="EMBL" id="MEJ2869645.1"/>
    </source>
</evidence>
<evidence type="ECO:0000313" key="2">
    <source>
        <dbReference type="Proteomes" id="UP001385809"/>
    </source>
</evidence>